<sequence>MPGRTALFSVSSIARAVPGFSVRASNYQYNLTNNNSKLHSFATDCSAAEQICFGAWSGADRFDPEALAANSIASAVYSVGTALAAVSSIGSRIEQKTDRDEKEK</sequence>
<protein>
    <submittedName>
        <fullName evidence="1">Uncharacterized protein</fullName>
    </submittedName>
</protein>
<gene>
    <name evidence="1" type="ORF">HZA66_18095</name>
</gene>
<organism evidence="1 2">
    <name type="scientific">Rhodopseudomonas palustris</name>
    <dbReference type="NCBI Taxonomy" id="1076"/>
    <lineage>
        <taxon>Bacteria</taxon>
        <taxon>Pseudomonadati</taxon>
        <taxon>Pseudomonadota</taxon>
        <taxon>Alphaproteobacteria</taxon>
        <taxon>Hyphomicrobiales</taxon>
        <taxon>Nitrobacteraceae</taxon>
        <taxon>Rhodopseudomonas</taxon>
    </lineage>
</organism>
<evidence type="ECO:0000313" key="2">
    <source>
        <dbReference type="Proteomes" id="UP000782519"/>
    </source>
</evidence>
<accession>A0A933S041</accession>
<comment type="caution">
    <text evidence="1">The sequence shown here is derived from an EMBL/GenBank/DDBJ whole genome shotgun (WGS) entry which is preliminary data.</text>
</comment>
<reference evidence="1" key="1">
    <citation type="submission" date="2020-07" db="EMBL/GenBank/DDBJ databases">
        <title>Huge and variable diversity of episymbiotic CPR bacteria and DPANN archaea in groundwater ecosystems.</title>
        <authorList>
            <person name="He C.Y."/>
            <person name="Keren R."/>
            <person name="Whittaker M."/>
            <person name="Farag I.F."/>
            <person name="Doudna J."/>
            <person name="Cate J.H.D."/>
            <person name="Banfield J.F."/>
        </authorList>
    </citation>
    <scope>NUCLEOTIDE SEQUENCE</scope>
    <source>
        <strain evidence="1">NC_groundwater_1818_Pr3_B-0.1um_66_35</strain>
    </source>
</reference>
<proteinExistence type="predicted"/>
<dbReference type="EMBL" id="JACRJB010000052">
    <property type="protein sequence ID" value="MBI5131352.1"/>
    <property type="molecule type" value="Genomic_DNA"/>
</dbReference>
<dbReference type="Proteomes" id="UP000782519">
    <property type="component" value="Unassembled WGS sequence"/>
</dbReference>
<dbReference type="AlphaFoldDB" id="A0A933S041"/>
<evidence type="ECO:0000313" key="1">
    <source>
        <dbReference type="EMBL" id="MBI5131352.1"/>
    </source>
</evidence>
<name>A0A933S041_RHOPL</name>